<dbReference type="RefSeq" id="WP_181014076.1">
    <property type="nucleotide sequence ID" value="NZ_LITU01000005.1"/>
</dbReference>
<keyword evidence="4 6" id="KW-0472">Membrane</keyword>
<dbReference type="InterPro" id="IPR007016">
    <property type="entry name" value="O-antigen_ligase-rel_domated"/>
</dbReference>
<dbReference type="AlphaFoldDB" id="A0A0N0C6A5"/>
<dbReference type="PATRIC" id="fig|1705561.3.peg.360"/>
<protein>
    <recommendedName>
        <fullName evidence="7">O-antigen ligase-related domain-containing protein</fullName>
    </recommendedName>
</protein>
<evidence type="ECO:0000256" key="1">
    <source>
        <dbReference type="ARBA" id="ARBA00004141"/>
    </source>
</evidence>
<gene>
    <name evidence="8" type="ORF">AMS66_00460</name>
</gene>
<keyword evidence="2 6" id="KW-0812">Transmembrane</keyword>
<keyword evidence="3 6" id="KW-1133">Transmembrane helix</keyword>
<dbReference type="InterPro" id="IPR011990">
    <property type="entry name" value="TPR-like_helical_dom_sf"/>
</dbReference>
<feature type="domain" description="O-antigen ligase-related" evidence="7">
    <location>
        <begin position="12"/>
        <end position="77"/>
    </location>
</feature>
<feature type="transmembrane region" description="Helical" evidence="6">
    <location>
        <begin position="65"/>
        <end position="85"/>
    </location>
</feature>
<comment type="caution">
    <text evidence="8">The sequence shown here is derived from an EMBL/GenBank/DDBJ whole genome shotgun (WGS) entry which is preliminary data.</text>
</comment>
<feature type="transmembrane region" description="Helical" evidence="6">
    <location>
        <begin position="114"/>
        <end position="134"/>
    </location>
</feature>
<dbReference type="PANTHER" id="PTHR37422:SF21">
    <property type="entry name" value="EXOQ-LIKE PROTEIN"/>
    <property type="match status" value="1"/>
</dbReference>
<feature type="repeat" description="TPR" evidence="5">
    <location>
        <begin position="242"/>
        <end position="275"/>
    </location>
</feature>
<dbReference type="InterPro" id="IPR019734">
    <property type="entry name" value="TPR_rpt"/>
</dbReference>
<dbReference type="EMBL" id="LITU01000005">
    <property type="protein sequence ID" value="KOY18394.1"/>
    <property type="molecule type" value="Genomic_DNA"/>
</dbReference>
<dbReference type="Pfam" id="PF04932">
    <property type="entry name" value="Wzy_C"/>
    <property type="match status" value="1"/>
</dbReference>
<evidence type="ECO:0000313" key="9">
    <source>
        <dbReference type="Proteomes" id="UP000037688"/>
    </source>
</evidence>
<dbReference type="Gene3D" id="1.25.40.10">
    <property type="entry name" value="Tetratricopeptide repeat domain"/>
    <property type="match status" value="1"/>
</dbReference>
<evidence type="ECO:0000259" key="7">
    <source>
        <dbReference type="Pfam" id="PF04932"/>
    </source>
</evidence>
<organism evidence="8 9">
    <name type="scientific">Paenibacillus xylanivorans</name>
    <dbReference type="NCBI Taxonomy" id="1705561"/>
    <lineage>
        <taxon>Bacteria</taxon>
        <taxon>Bacillati</taxon>
        <taxon>Bacillota</taxon>
        <taxon>Bacilli</taxon>
        <taxon>Bacillales</taxon>
        <taxon>Paenibacillaceae</taxon>
        <taxon>Paenibacillus</taxon>
    </lineage>
</organism>
<evidence type="ECO:0000256" key="3">
    <source>
        <dbReference type="ARBA" id="ARBA00022989"/>
    </source>
</evidence>
<feature type="non-terminal residue" evidence="8">
    <location>
        <position position="1"/>
    </location>
</feature>
<evidence type="ECO:0000256" key="4">
    <source>
        <dbReference type="ARBA" id="ARBA00023136"/>
    </source>
</evidence>
<reference evidence="8 9" key="1">
    <citation type="submission" date="2015-08" db="EMBL/GenBank/DDBJ databases">
        <title>Draft genome sequence of cellulolytic and xylanolytic Paenibacillus sp. A59, isolated from a decaying forest soil from Patagonia, Argentina.</title>
        <authorList>
            <person name="Ghio S."/>
            <person name="Caceres A.M."/>
            <person name="Talia P."/>
            <person name="Grasso D."/>
            <person name="Campos E."/>
        </authorList>
    </citation>
    <scope>NUCLEOTIDE SEQUENCE [LARGE SCALE GENOMIC DNA]</scope>
    <source>
        <strain evidence="8 9">A59</strain>
    </source>
</reference>
<dbReference type="InterPro" id="IPR051533">
    <property type="entry name" value="WaaL-like"/>
</dbReference>
<evidence type="ECO:0000313" key="8">
    <source>
        <dbReference type="EMBL" id="KOY18394.1"/>
    </source>
</evidence>
<evidence type="ECO:0000256" key="5">
    <source>
        <dbReference type="PROSITE-ProRule" id="PRU00339"/>
    </source>
</evidence>
<dbReference type="PANTHER" id="PTHR37422">
    <property type="entry name" value="TEICHURONIC ACID BIOSYNTHESIS PROTEIN TUAE"/>
    <property type="match status" value="1"/>
</dbReference>
<keyword evidence="9" id="KW-1185">Reference proteome</keyword>
<sequence>ASTADRMAAGVGTGLSRLQMWRDALKIWTEAPWMGHGGETWRNMFRAIQSSPYVGGEVHNGILDLALDTGVIGLLLIAGWFLFTLRTMWRHAPQLLPSVIVFGLHGAMDFDWSFTFLWMMFIWLGGWALSLPTLRVASAYKKRPRFFHQLSPWPQLILTGFFVMFWLGGTAWFAAHHVAADQQYRLAISKDTGSAERQELLTAAYKFNPYRPDIAISLSRTLPAKKAELMLVQSLSYSPVSPQLYGELGQLAAQSGRGESAWNYFQQAIALNRFDASSQSLALYWMVQASRSELAAGYAERGRQTASAGVKLYERYRQLAEEVAAGEERNDRRFGLDEAALRYGDNLCILALGPLASEVTRRSP</sequence>
<feature type="transmembrane region" description="Helical" evidence="6">
    <location>
        <begin position="155"/>
        <end position="175"/>
    </location>
</feature>
<dbReference type="GO" id="GO:0016020">
    <property type="term" value="C:membrane"/>
    <property type="evidence" value="ECO:0007669"/>
    <property type="project" value="UniProtKB-SubCell"/>
</dbReference>
<evidence type="ECO:0000256" key="6">
    <source>
        <dbReference type="SAM" id="Phobius"/>
    </source>
</evidence>
<accession>A0A0N0C6A5</accession>
<keyword evidence="5" id="KW-0802">TPR repeat</keyword>
<evidence type="ECO:0000256" key="2">
    <source>
        <dbReference type="ARBA" id="ARBA00022692"/>
    </source>
</evidence>
<dbReference type="SUPFAM" id="SSF48452">
    <property type="entry name" value="TPR-like"/>
    <property type="match status" value="1"/>
</dbReference>
<comment type="subcellular location">
    <subcellularLocation>
        <location evidence="1">Membrane</location>
        <topology evidence="1">Multi-pass membrane protein</topology>
    </subcellularLocation>
</comment>
<proteinExistence type="predicted"/>
<dbReference type="PROSITE" id="PS50005">
    <property type="entry name" value="TPR"/>
    <property type="match status" value="1"/>
</dbReference>
<dbReference type="Proteomes" id="UP000037688">
    <property type="component" value="Unassembled WGS sequence"/>
</dbReference>
<name>A0A0N0C6A5_9BACL</name>